<proteinExistence type="predicted"/>
<dbReference type="AlphaFoldDB" id="A0A2T2XDZ4"/>
<evidence type="ECO:0000313" key="2">
    <source>
        <dbReference type="EMBL" id="PSR32676.1"/>
    </source>
</evidence>
<feature type="transmembrane region" description="Helical" evidence="1">
    <location>
        <begin position="44"/>
        <end position="62"/>
    </location>
</feature>
<feature type="transmembrane region" description="Helical" evidence="1">
    <location>
        <begin position="20"/>
        <end position="38"/>
    </location>
</feature>
<evidence type="ECO:0000313" key="3">
    <source>
        <dbReference type="Proteomes" id="UP000242972"/>
    </source>
</evidence>
<dbReference type="Proteomes" id="UP000242972">
    <property type="component" value="Unassembled WGS sequence"/>
</dbReference>
<keyword evidence="1" id="KW-1133">Transmembrane helix</keyword>
<name>A0A2T2XDZ4_9FIRM</name>
<comment type="caution">
    <text evidence="2">The sequence shown here is derived from an EMBL/GenBank/DDBJ whole genome shotgun (WGS) entry which is preliminary data.</text>
</comment>
<keyword evidence="1" id="KW-0472">Membrane</keyword>
<dbReference type="EMBL" id="PXYW01000033">
    <property type="protein sequence ID" value="PSR32676.1"/>
    <property type="molecule type" value="Genomic_DNA"/>
</dbReference>
<reference evidence="2 3" key="1">
    <citation type="journal article" date="2014" name="BMC Genomics">
        <title>Comparison of environmental and isolate Sulfobacillus genomes reveals diverse carbon, sulfur, nitrogen, and hydrogen metabolisms.</title>
        <authorList>
            <person name="Justice N.B."/>
            <person name="Norman A."/>
            <person name="Brown C.T."/>
            <person name="Singh A."/>
            <person name="Thomas B.C."/>
            <person name="Banfield J.F."/>
        </authorList>
    </citation>
    <scope>NUCLEOTIDE SEQUENCE [LARGE SCALE GENOMIC DNA]</scope>
    <source>
        <strain evidence="2">AMDSBA4</strain>
    </source>
</reference>
<protein>
    <submittedName>
        <fullName evidence="2">Uncharacterized protein</fullName>
    </submittedName>
</protein>
<sequence>MNGFFEKLTGIKPPYSQAGFFETVAGIIFLTTIFWPHLSIANLIKGLLIGSLWAVYGFVSYLQALGKR</sequence>
<accession>A0A2T2XDZ4</accession>
<organism evidence="2 3">
    <name type="scientific">Sulfobacillus benefaciens</name>
    <dbReference type="NCBI Taxonomy" id="453960"/>
    <lineage>
        <taxon>Bacteria</taxon>
        <taxon>Bacillati</taxon>
        <taxon>Bacillota</taxon>
        <taxon>Clostridia</taxon>
        <taxon>Eubacteriales</taxon>
        <taxon>Clostridiales Family XVII. Incertae Sedis</taxon>
        <taxon>Sulfobacillus</taxon>
    </lineage>
</organism>
<gene>
    <name evidence="2" type="ORF">C7B46_13015</name>
</gene>
<keyword evidence="1" id="KW-0812">Transmembrane</keyword>
<evidence type="ECO:0000256" key="1">
    <source>
        <dbReference type="SAM" id="Phobius"/>
    </source>
</evidence>